<dbReference type="SUPFAM" id="SSF51735">
    <property type="entry name" value="NAD(P)-binding Rossmann-fold domains"/>
    <property type="match status" value="1"/>
</dbReference>
<dbReference type="Proteomes" id="UP001254257">
    <property type="component" value="Unassembled WGS sequence"/>
</dbReference>
<keyword evidence="6" id="KW-1185">Reference proteome</keyword>
<dbReference type="InterPro" id="IPR013328">
    <property type="entry name" value="6PGD_dom2"/>
</dbReference>
<reference evidence="5 6" key="1">
    <citation type="submission" date="2023-09" db="EMBL/GenBank/DDBJ databases">
        <title>Whole genome shotgun sequencing (WGS) of Bosea sp. ZW T0_25, isolated from stored onions (Allium cepa).</title>
        <authorList>
            <person name="Stoll D.A."/>
            <person name="Huch M."/>
        </authorList>
    </citation>
    <scope>NUCLEOTIDE SEQUENCE [LARGE SCALE GENOMIC DNA]</scope>
    <source>
        <strain evidence="5 6">ZW T0_25</strain>
    </source>
</reference>
<feature type="domain" description="3-hydroxyacyl-CoA dehydrogenase NAD binding" evidence="4">
    <location>
        <begin position="3"/>
        <end position="180"/>
    </location>
</feature>
<dbReference type="InterPro" id="IPR006108">
    <property type="entry name" value="3HC_DH_C"/>
</dbReference>
<dbReference type="Pfam" id="PF02737">
    <property type="entry name" value="3HCDH_N"/>
    <property type="match status" value="1"/>
</dbReference>
<dbReference type="Gene3D" id="3.40.50.720">
    <property type="entry name" value="NAD(P)-binding Rossmann-like Domain"/>
    <property type="match status" value="1"/>
</dbReference>
<protein>
    <submittedName>
        <fullName evidence="5">3-hydroxyacyl-CoA dehydrogenase</fullName>
        <ecNumber evidence="5">1.1.1.35</ecNumber>
    </submittedName>
</protein>
<evidence type="ECO:0000259" key="3">
    <source>
        <dbReference type="Pfam" id="PF00725"/>
    </source>
</evidence>
<dbReference type="PANTHER" id="PTHR48075">
    <property type="entry name" value="3-HYDROXYACYL-COA DEHYDROGENASE FAMILY PROTEIN"/>
    <property type="match status" value="1"/>
</dbReference>
<sequence length="313" mass="33917">MTKIAIVGSGLIGRAWATVFASHGFEVALYDLKHEAAQAARAHIGTNLEELAGHGLVDDPKGALARIRVAADLADALKDIALAQENGPETVEAKRELFAEMDRLAPAGAILASSTSFIMASAFSEALPGRSRCLVAHPVNPPHLVPIVELAPAPWTDPAVVAEAKRIYEQAGQVPITLRKEKAGFVLNRLQAVLLAESFRLVGEGVVSAEDVDKTIRDGLGLRWSFMGPFETIELNAPGGIPDYCARYSESLDRMVKSSEGLGNPFKPETVAEVMREWRGAQEAERVKRLSDWRDSRLASLQAHKRASQRKPD</sequence>
<evidence type="ECO:0000259" key="4">
    <source>
        <dbReference type="Pfam" id="PF02737"/>
    </source>
</evidence>
<evidence type="ECO:0000313" key="6">
    <source>
        <dbReference type="Proteomes" id="UP001254257"/>
    </source>
</evidence>
<evidence type="ECO:0000256" key="2">
    <source>
        <dbReference type="ARBA" id="ARBA00023002"/>
    </source>
</evidence>
<dbReference type="InterPro" id="IPR006176">
    <property type="entry name" value="3-OHacyl-CoA_DH_NAD-bd"/>
</dbReference>
<dbReference type="SUPFAM" id="SSF48179">
    <property type="entry name" value="6-phosphogluconate dehydrogenase C-terminal domain-like"/>
    <property type="match status" value="1"/>
</dbReference>
<organism evidence="5 6">
    <name type="scientific">Bosea rubneri</name>
    <dbReference type="NCBI Taxonomy" id="3075434"/>
    <lineage>
        <taxon>Bacteria</taxon>
        <taxon>Pseudomonadati</taxon>
        <taxon>Pseudomonadota</taxon>
        <taxon>Alphaproteobacteria</taxon>
        <taxon>Hyphomicrobiales</taxon>
        <taxon>Boseaceae</taxon>
        <taxon>Bosea</taxon>
    </lineage>
</organism>
<dbReference type="NCBIfam" id="NF004783">
    <property type="entry name" value="PRK06129.1"/>
    <property type="match status" value="1"/>
</dbReference>
<dbReference type="RefSeq" id="WP_316016904.1">
    <property type="nucleotide sequence ID" value="NZ_JAWDID010000003.1"/>
</dbReference>
<dbReference type="Gene3D" id="1.10.1040.10">
    <property type="entry name" value="N-(1-d-carboxylethyl)-l-norvaline Dehydrogenase, domain 2"/>
    <property type="match status" value="1"/>
</dbReference>
<dbReference type="PANTHER" id="PTHR48075:SF1">
    <property type="entry name" value="LAMBDA-CRYSTALLIN HOMOLOG"/>
    <property type="match status" value="1"/>
</dbReference>
<comment type="similarity">
    <text evidence="1">Belongs to the 3-hydroxyacyl-CoA dehydrogenase family.</text>
</comment>
<gene>
    <name evidence="5" type="ORF">RKE40_03810</name>
</gene>
<dbReference type="InterPro" id="IPR036291">
    <property type="entry name" value="NAD(P)-bd_dom_sf"/>
</dbReference>
<evidence type="ECO:0000313" key="5">
    <source>
        <dbReference type="EMBL" id="MDU0338987.1"/>
    </source>
</evidence>
<proteinExistence type="inferred from homology"/>
<dbReference type="Pfam" id="PF00725">
    <property type="entry name" value="3HCDH"/>
    <property type="match status" value="1"/>
</dbReference>
<comment type="caution">
    <text evidence="5">The sequence shown here is derived from an EMBL/GenBank/DDBJ whole genome shotgun (WGS) entry which is preliminary data.</text>
</comment>
<dbReference type="EC" id="1.1.1.35" evidence="5"/>
<feature type="domain" description="3-hydroxyacyl-CoA dehydrogenase C-terminal" evidence="3">
    <location>
        <begin position="184"/>
        <end position="251"/>
    </location>
</feature>
<evidence type="ECO:0000256" key="1">
    <source>
        <dbReference type="ARBA" id="ARBA00009463"/>
    </source>
</evidence>
<keyword evidence="2 5" id="KW-0560">Oxidoreductase</keyword>
<dbReference type="EMBL" id="JAWDID010000003">
    <property type="protein sequence ID" value="MDU0338987.1"/>
    <property type="molecule type" value="Genomic_DNA"/>
</dbReference>
<name>A0ABU3S2M9_9HYPH</name>
<dbReference type="InterPro" id="IPR008927">
    <property type="entry name" value="6-PGluconate_DH-like_C_sf"/>
</dbReference>
<accession>A0ABU3S2M9</accession>
<dbReference type="GO" id="GO:0003857">
    <property type="term" value="F:(3S)-3-hydroxyacyl-CoA dehydrogenase (NAD+) activity"/>
    <property type="evidence" value="ECO:0007669"/>
    <property type="project" value="UniProtKB-EC"/>
</dbReference>